<dbReference type="SUPFAM" id="SSF46689">
    <property type="entry name" value="Homeodomain-like"/>
    <property type="match status" value="1"/>
</dbReference>
<evidence type="ECO:0008006" key="3">
    <source>
        <dbReference type="Google" id="ProtNLM"/>
    </source>
</evidence>
<dbReference type="InterPro" id="IPR009057">
    <property type="entry name" value="Homeodomain-like_sf"/>
</dbReference>
<keyword evidence="2" id="KW-1185">Reference proteome</keyword>
<name>A0A1E4SYU9_9ASCO</name>
<protein>
    <recommendedName>
        <fullName evidence="3">Helix-turn-helix domain-containing protein</fullName>
    </recommendedName>
</protein>
<evidence type="ECO:0000313" key="1">
    <source>
        <dbReference type="EMBL" id="ODV84669.1"/>
    </source>
</evidence>
<dbReference type="AlphaFoldDB" id="A0A1E4SYU9"/>
<gene>
    <name evidence="1" type="ORF">CANARDRAFT_28832</name>
</gene>
<dbReference type="Proteomes" id="UP000094801">
    <property type="component" value="Unassembled WGS sequence"/>
</dbReference>
<evidence type="ECO:0000313" key="2">
    <source>
        <dbReference type="Proteomes" id="UP000094801"/>
    </source>
</evidence>
<sequence>MNLELILDPSNEILGRGNYSGGFLGTQYILHPNDLTDVHQLFKPSTVVQENITVIPEESETLIDESQTGLKEKGKSKTYHSIETKALFFKNYFDQDKKNIAKAAAVLGVSAATARKWVKEFEETGKITVYCHPL</sequence>
<proteinExistence type="predicted"/>
<feature type="non-terminal residue" evidence="1">
    <location>
        <position position="134"/>
    </location>
</feature>
<reference evidence="2" key="1">
    <citation type="submission" date="2016-04" db="EMBL/GenBank/DDBJ databases">
        <title>Comparative genomics of biotechnologically important yeasts.</title>
        <authorList>
            <consortium name="DOE Joint Genome Institute"/>
            <person name="Riley R."/>
            <person name="Haridas S."/>
            <person name="Wolfe K.H."/>
            <person name="Lopes M.R."/>
            <person name="Hittinger C.T."/>
            <person name="Goker M."/>
            <person name="Salamov A."/>
            <person name="Wisecaver J."/>
            <person name="Long T.M."/>
            <person name="Aerts A.L."/>
            <person name="Barry K."/>
            <person name="Choi C."/>
            <person name="Clum A."/>
            <person name="Coughlan A.Y."/>
            <person name="Deshpande S."/>
            <person name="Douglass A.P."/>
            <person name="Hanson S.J."/>
            <person name="Klenk H.-P."/>
            <person name="Labutti K."/>
            <person name="Lapidus A."/>
            <person name="Lindquist E."/>
            <person name="Lipzen A."/>
            <person name="Meier-Kolthoff J.P."/>
            <person name="Ohm R.A."/>
            <person name="Otillar R.P."/>
            <person name="Pangilinan J."/>
            <person name="Peng Y."/>
            <person name="Rokas A."/>
            <person name="Rosa C.A."/>
            <person name="Scheuner C."/>
            <person name="Sibirny A.A."/>
            <person name="Slot J.C."/>
            <person name="Stielow J.B."/>
            <person name="Sun H."/>
            <person name="Kurtzman C.P."/>
            <person name="Blackwell M."/>
            <person name="Grigoriev I.V."/>
            <person name="Jeffries T.W."/>
        </authorList>
    </citation>
    <scope>NUCLEOTIDE SEQUENCE [LARGE SCALE GENOMIC DNA]</scope>
    <source>
        <strain evidence="2">NRRL YB-2248</strain>
    </source>
</reference>
<dbReference type="EMBL" id="KV453855">
    <property type="protein sequence ID" value="ODV84669.1"/>
    <property type="molecule type" value="Genomic_DNA"/>
</dbReference>
<organism evidence="1 2">
    <name type="scientific">[Candida] arabinofermentans NRRL YB-2248</name>
    <dbReference type="NCBI Taxonomy" id="983967"/>
    <lineage>
        <taxon>Eukaryota</taxon>
        <taxon>Fungi</taxon>
        <taxon>Dikarya</taxon>
        <taxon>Ascomycota</taxon>
        <taxon>Saccharomycotina</taxon>
        <taxon>Pichiomycetes</taxon>
        <taxon>Pichiales</taxon>
        <taxon>Pichiaceae</taxon>
        <taxon>Ogataea</taxon>
        <taxon>Ogataea/Candida clade</taxon>
    </lineage>
</organism>
<accession>A0A1E4SYU9</accession>